<dbReference type="Gene3D" id="3.40.50.10390">
    <property type="entry name" value="Gingipain r, domain 1"/>
    <property type="match status" value="1"/>
</dbReference>
<keyword evidence="1" id="KW-0732">Signal</keyword>
<dbReference type="Pfam" id="PF01364">
    <property type="entry name" value="Peptidase_C25"/>
    <property type="match status" value="1"/>
</dbReference>
<dbReference type="Proteomes" id="UP000054172">
    <property type="component" value="Unassembled WGS sequence"/>
</dbReference>
<proteinExistence type="predicted"/>
<dbReference type="Gene3D" id="3.40.50.1460">
    <property type="match status" value="1"/>
</dbReference>
<evidence type="ECO:0000256" key="1">
    <source>
        <dbReference type="ARBA" id="ARBA00022729"/>
    </source>
</evidence>
<dbReference type="Gene3D" id="2.60.40.4070">
    <property type="match status" value="1"/>
</dbReference>
<name>A0A0Q4BAT8_9BACT</name>
<dbReference type="EMBL" id="LIIK01000004">
    <property type="protein sequence ID" value="KQM09478.1"/>
    <property type="molecule type" value="Genomic_DNA"/>
</dbReference>
<dbReference type="InterPro" id="IPR029031">
    <property type="entry name" value="Gingipain_N_sf"/>
</dbReference>
<evidence type="ECO:0000313" key="4">
    <source>
        <dbReference type="Proteomes" id="UP000054172"/>
    </source>
</evidence>
<organism evidence="3 4">
    <name type="scientific">Candidatus [Bacteroides] periocalifornicus</name>
    <dbReference type="NCBI Taxonomy" id="1702214"/>
    <lineage>
        <taxon>Bacteria</taxon>
        <taxon>Pseudomonadati</taxon>
        <taxon>Bacteroidota</taxon>
    </lineage>
</organism>
<dbReference type="CDD" id="cd02258">
    <property type="entry name" value="Peptidase_C25_N"/>
    <property type="match status" value="1"/>
</dbReference>
<keyword evidence="4" id="KW-1185">Reference proteome</keyword>
<comment type="caution">
    <text evidence="3">The sequence shown here is derived from an EMBL/GenBank/DDBJ whole genome shotgun (WGS) entry which is preliminary data.</text>
</comment>
<dbReference type="InterPro" id="IPR029030">
    <property type="entry name" value="Caspase-like_dom_sf"/>
</dbReference>
<sequence length="1253" mass="137679">MRILAVVAFWSLSILGIAQGQRVDRHGVDWRASPQVHLDSLGGQYSLTGGYSAAPGAEVLHVATYPLEGGMPSATLEITGLEYADAPFSAAGLPWWLYTPSAPQATVVSARDRQCVEVRIPAFRLQGGILQILREYRVDWLPARGGIASLRTPGSYTGAAHSVLARGHWVKIAVTDGGVYQISYEDLVDQGLMNPSNLSVWGHAQPQLPYSNDAPNTDDLRQLPVHWVIRNGTSVGPGDYALVYLPGVSWWEWDAKSQMFTMQRSEYDSQAHYFITTDSQPVHVQAAGLHSASHTQSGYWALAGYIGDEVNLCSSGREWFSSAFRLSGERELDTRIGNCPAGSEVKIYARVAAASRAASQFQLSVDDAPIGAISTPAIAAGQSYLVQATTGEGRFTLTHPGGDVKVKMAYQPEGGSGTAWLSRFFVNARVPLAWQQDPILFHTDSIGHLGEYAALSIAGLPAEAELWDATDIFAPVRYASPATATVPAAERRRMLLFNPATRPRVTFLGGVENQDLHGMQTPDLLIVAHPDFLSQAERVAQIYRESPLTHLSVEVVSTPQVYNEFSSGNTDVTAIRNLARMLYWRGGGATGRFRHLLLVGKPSFGMGSSHTGTNYLPNYQAYNSYDKSLSFGTDDFFGLLDPGEGGEHGAMDIGVGRYSVESELEADMVVAHEEAYHNPANWGDWMGRLLFLADDGNENSFVENSDRLAKYVESHRPAMQCTRLFADAYPRQQSYPESSYPSVNAELHARIDQGTFLFNYIGHAGHQLGNESYLDINGVRKWKNRRCLPLFVAASCSLAEYDQPIERSLGENMLHLPNGGAIALISASRVSFSSGNYSFNSNLIAQLFPPTTDPAPTSLGTVYYKAKALTAGLENKRKYVMLGNPALPIPDMAATVRILSLNGKAPIGITDTIRAGDHVSLEVEMKDRKGELFDGDIYLQLAGPMRKTRTLGNNGNPPYEYEIRTGTAFRGHLTATGGKAQAEWIVPLDMETSYGQGMLQFTGVNGQEVCLSAYQDFTFGGRSKRANTDHTPPEIQLTLEDYAPRERWVVNDNPLLIARLADSSGINSSGATAAHALTATLKGPEKVEEVRLDDYYVASTNTYRKGEIRYRFSHLAPGSYTLTLKAWDTYNNGAEASIAFEVVEEEAPRVSHLLNYPNPFTNGTDIYFDGTHAGQPTEVSIQIFTLDGELVRTIRQYESSPGYRYGPYHWDGRDEWGRELGRGVYFYRVRVGHRAAFFHKASSAEGYERMLKL</sequence>
<dbReference type="NCBIfam" id="NF033707">
    <property type="entry name" value="T9SS_sortase"/>
    <property type="match status" value="1"/>
</dbReference>
<feature type="domain" description="Gingipain" evidence="2">
    <location>
        <begin position="525"/>
        <end position="888"/>
    </location>
</feature>
<gene>
    <name evidence="3" type="ORF">AL399_01555</name>
</gene>
<accession>A0A0Q4BAT8</accession>
<dbReference type="AlphaFoldDB" id="A0A0Q4BAT8"/>
<protein>
    <recommendedName>
        <fullName evidence="2">Gingipain domain-containing protein</fullName>
    </recommendedName>
</protein>
<reference evidence="3" key="1">
    <citation type="submission" date="2015-08" db="EMBL/GenBank/DDBJ databases">
        <title>Candidatus Bacteriodes Periocalifornicus.</title>
        <authorList>
            <person name="McLean J.S."/>
            <person name="Kelley S."/>
        </authorList>
    </citation>
    <scope>NUCLEOTIDE SEQUENCE [LARGE SCALE GENOMIC DNA]</scope>
    <source>
        <strain evidence="3">12B</strain>
    </source>
</reference>
<dbReference type="SUPFAM" id="SSF52129">
    <property type="entry name" value="Caspase-like"/>
    <property type="match status" value="1"/>
</dbReference>
<dbReference type="GO" id="GO:0006508">
    <property type="term" value="P:proteolysis"/>
    <property type="evidence" value="ECO:0007669"/>
    <property type="project" value="InterPro"/>
</dbReference>
<evidence type="ECO:0000259" key="2">
    <source>
        <dbReference type="Pfam" id="PF01364"/>
    </source>
</evidence>
<evidence type="ECO:0000313" key="3">
    <source>
        <dbReference type="EMBL" id="KQM09478.1"/>
    </source>
</evidence>
<dbReference type="InterPro" id="IPR001769">
    <property type="entry name" value="Gingipain"/>
</dbReference>
<dbReference type="STRING" id="1702214.AL399_01555"/>
<dbReference type="GO" id="GO:0008234">
    <property type="term" value="F:cysteine-type peptidase activity"/>
    <property type="evidence" value="ECO:0007669"/>
    <property type="project" value="InterPro"/>
</dbReference>
<dbReference type="PATRIC" id="fig|1702214.3.peg.1906"/>